<dbReference type="InterPro" id="IPR050573">
    <property type="entry name" value="SDH/FRD_Iron-Sulfur"/>
</dbReference>
<dbReference type="GO" id="GO:0046872">
    <property type="term" value="F:metal ion binding"/>
    <property type="evidence" value="ECO:0007669"/>
    <property type="project" value="UniProtKB-KW"/>
</dbReference>
<dbReference type="SUPFAM" id="SSF54292">
    <property type="entry name" value="2Fe-2S ferredoxin-like"/>
    <property type="match status" value="1"/>
</dbReference>
<evidence type="ECO:0000256" key="12">
    <source>
        <dbReference type="ARBA" id="ARBA00023014"/>
    </source>
</evidence>
<dbReference type="EC" id="1.3.5.1" evidence="4 14"/>
<keyword evidence="18" id="KW-1185">Reference proteome</keyword>
<dbReference type="NCBIfam" id="NF004616">
    <property type="entry name" value="PRK05950.1"/>
    <property type="match status" value="1"/>
</dbReference>
<protein>
    <recommendedName>
        <fullName evidence="5 14">Succinate dehydrogenase [ubiquinone] iron-sulfur subunit, mitochondrial</fullName>
        <ecNumber evidence="4 14">1.3.5.1</ecNumber>
    </recommendedName>
</protein>
<keyword evidence="10" id="KW-0560">Oxidoreductase</keyword>
<dbReference type="InterPro" id="IPR017896">
    <property type="entry name" value="4Fe4S_Fe-S-bd"/>
</dbReference>
<name>A0AA35TTH1_GEOBA</name>
<dbReference type="PANTHER" id="PTHR11921">
    <property type="entry name" value="SUCCINATE DEHYDROGENASE IRON-SULFUR PROTEIN"/>
    <property type="match status" value="1"/>
</dbReference>
<dbReference type="PROSITE" id="PS00197">
    <property type="entry name" value="2FE2S_FER_1"/>
    <property type="match status" value="1"/>
</dbReference>
<keyword evidence="14" id="KW-0472">Membrane</keyword>
<evidence type="ECO:0000256" key="6">
    <source>
        <dbReference type="ARBA" id="ARBA00022485"/>
    </source>
</evidence>
<evidence type="ECO:0000256" key="13">
    <source>
        <dbReference type="ARBA" id="ARBA00023291"/>
    </source>
</evidence>
<gene>
    <name evidence="17" type="ORF">GBAR_LOCUS29449</name>
</gene>
<dbReference type="InterPro" id="IPR025192">
    <property type="entry name" value="Succ_DH/fum_Rdtase_N"/>
</dbReference>
<evidence type="ECO:0000313" key="18">
    <source>
        <dbReference type="Proteomes" id="UP001174909"/>
    </source>
</evidence>
<dbReference type="EMBL" id="CASHTH010004130">
    <property type="protein sequence ID" value="CAI8053894.1"/>
    <property type="molecule type" value="Genomic_DNA"/>
</dbReference>
<dbReference type="AlphaFoldDB" id="A0AA35TTH1"/>
<accession>A0AA35TTH1</accession>
<dbReference type="InterPro" id="IPR009051">
    <property type="entry name" value="Helical_ferredxn"/>
</dbReference>
<comment type="cofactor">
    <cofactor evidence="14">
        <name>[4Fe-4S] cluster</name>
        <dbReference type="ChEBI" id="CHEBI:49883"/>
    </cofactor>
    <text evidence="14">Binds 1 [4Fe-4S] cluster.</text>
</comment>
<evidence type="ECO:0000256" key="10">
    <source>
        <dbReference type="ARBA" id="ARBA00023002"/>
    </source>
</evidence>
<feature type="domain" description="2Fe-2S ferredoxin-type" evidence="15">
    <location>
        <begin position="1"/>
        <end position="95"/>
    </location>
</feature>
<evidence type="ECO:0000256" key="3">
    <source>
        <dbReference type="ARBA" id="ARBA00009433"/>
    </source>
</evidence>
<reference evidence="17" key="1">
    <citation type="submission" date="2023-03" db="EMBL/GenBank/DDBJ databases">
        <authorList>
            <person name="Steffen K."/>
            <person name="Cardenas P."/>
        </authorList>
    </citation>
    <scope>NUCLEOTIDE SEQUENCE</scope>
</reference>
<dbReference type="NCBIfam" id="TIGR00384">
    <property type="entry name" value="dhsB"/>
    <property type="match status" value="1"/>
</dbReference>
<dbReference type="GO" id="GO:0051538">
    <property type="term" value="F:3 iron, 4 sulfur cluster binding"/>
    <property type="evidence" value="ECO:0007669"/>
    <property type="project" value="UniProtKB-KW"/>
</dbReference>
<dbReference type="PROSITE" id="PS51085">
    <property type="entry name" value="2FE2S_FER_2"/>
    <property type="match status" value="1"/>
</dbReference>
<dbReference type="InterPro" id="IPR012675">
    <property type="entry name" value="Beta-grasp_dom_sf"/>
</dbReference>
<dbReference type="GO" id="GO:0022904">
    <property type="term" value="P:respiratory electron transport chain"/>
    <property type="evidence" value="ECO:0007669"/>
    <property type="project" value="TreeGrafter"/>
</dbReference>
<proteinExistence type="inferred from homology"/>
<dbReference type="GO" id="GO:0005743">
    <property type="term" value="C:mitochondrial inner membrane"/>
    <property type="evidence" value="ECO:0007669"/>
    <property type="project" value="UniProtKB-SubCell"/>
</dbReference>
<comment type="cofactor">
    <cofactor evidence="14">
        <name>[2Fe-2S] cluster</name>
        <dbReference type="ChEBI" id="CHEBI:190135"/>
    </cofactor>
    <text evidence="14">Binds 1 [2Fe-2S] cluster.</text>
</comment>
<dbReference type="GO" id="GO:0006099">
    <property type="term" value="P:tricarboxylic acid cycle"/>
    <property type="evidence" value="ECO:0007669"/>
    <property type="project" value="UniProtKB-KW"/>
</dbReference>
<evidence type="ECO:0000259" key="15">
    <source>
        <dbReference type="PROSITE" id="PS51085"/>
    </source>
</evidence>
<keyword evidence="12 14" id="KW-0411">Iron-sulfur</keyword>
<keyword evidence="13 14" id="KW-0003">3Fe-4S</keyword>
<evidence type="ECO:0000256" key="11">
    <source>
        <dbReference type="ARBA" id="ARBA00023004"/>
    </source>
</evidence>
<dbReference type="Gene3D" id="1.10.1060.10">
    <property type="entry name" value="Alpha-helical ferredoxin"/>
    <property type="match status" value="1"/>
</dbReference>
<evidence type="ECO:0000256" key="8">
    <source>
        <dbReference type="ARBA" id="ARBA00022714"/>
    </source>
</evidence>
<keyword evidence="14" id="KW-0999">Mitochondrion inner membrane</keyword>
<evidence type="ECO:0000256" key="5">
    <source>
        <dbReference type="ARBA" id="ARBA00016766"/>
    </source>
</evidence>
<dbReference type="FunFam" id="1.10.1060.10:FF:000003">
    <property type="entry name" value="Succinate dehydrogenase iron-sulfur subunit"/>
    <property type="match status" value="1"/>
</dbReference>
<dbReference type="Proteomes" id="UP001174909">
    <property type="component" value="Unassembled WGS sequence"/>
</dbReference>
<keyword evidence="6 14" id="KW-0004">4Fe-4S</keyword>
<keyword evidence="14" id="KW-0496">Mitochondrion</keyword>
<dbReference type="InterPro" id="IPR036010">
    <property type="entry name" value="2Fe-2S_ferredoxin-like_sf"/>
</dbReference>
<dbReference type="InterPro" id="IPR001041">
    <property type="entry name" value="2Fe-2S_ferredoxin-type"/>
</dbReference>
<keyword evidence="7" id="KW-0816">Tricarboxylic acid cycle</keyword>
<evidence type="ECO:0000256" key="1">
    <source>
        <dbReference type="ARBA" id="ARBA00004443"/>
    </source>
</evidence>
<evidence type="ECO:0000256" key="9">
    <source>
        <dbReference type="ARBA" id="ARBA00022723"/>
    </source>
</evidence>
<dbReference type="InterPro" id="IPR006058">
    <property type="entry name" value="2Fe2S_fd_BS"/>
</dbReference>
<comment type="caution">
    <text evidence="17">The sequence shown here is derived from an EMBL/GenBank/DDBJ whole genome shotgun (WGS) entry which is preliminary data.</text>
</comment>
<evidence type="ECO:0000256" key="14">
    <source>
        <dbReference type="RuleBase" id="RU361237"/>
    </source>
</evidence>
<comment type="similarity">
    <text evidence="3 14">Belongs to the succinate dehydrogenase/fumarate reductase iron-sulfur protein family.</text>
</comment>
<dbReference type="PROSITE" id="PS00198">
    <property type="entry name" value="4FE4S_FER_1"/>
    <property type="match status" value="1"/>
</dbReference>
<evidence type="ECO:0000259" key="16">
    <source>
        <dbReference type="PROSITE" id="PS51379"/>
    </source>
</evidence>
<dbReference type="GO" id="GO:0051539">
    <property type="term" value="F:4 iron, 4 sulfur cluster binding"/>
    <property type="evidence" value="ECO:0007669"/>
    <property type="project" value="UniProtKB-KW"/>
</dbReference>
<comment type="pathway">
    <text evidence="2 14">Carbohydrate metabolism; tricarboxylic acid cycle; fumarate from succinate (eukaryal route): step 1/1.</text>
</comment>
<dbReference type="Gene3D" id="3.10.20.30">
    <property type="match status" value="1"/>
</dbReference>
<dbReference type="PANTHER" id="PTHR11921:SF29">
    <property type="entry name" value="SUCCINATE DEHYDROGENASE [UBIQUINONE] IRON-SULFUR SUBUNIT, MITOCHONDRIAL"/>
    <property type="match status" value="1"/>
</dbReference>
<dbReference type="Pfam" id="PF13085">
    <property type="entry name" value="Fer2_3"/>
    <property type="match status" value="1"/>
</dbReference>
<dbReference type="PROSITE" id="PS51379">
    <property type="entry name" value="4FE4S_FER_2"/>
    <property type="match status" value="1"/>
</dbReference>
<organism evidence="17 18">
    <name type="scientific">Geodia barretti</name>
    <name type="common">Barrett's horny sponge</name>
    <dbReference type="NCBI Taxonomy" id="519541"/>
    <lineage>
        <taxon>Eukaryota</taxon>
        <taxon>Metazoa</taxon>
        <taxon>Porifera</taxon>
        <taxon>Demospongiae</taxon>
        <taxon>Heteroscleromorpha</taxon>
        <taxon>Tetractinellida</taxon>
        <taxon>Astrophorina</taxon>
        <taxon>Geodiidae</taxon>
        <taxon>Geodia</taxon>
    </lineage>
</organism>
<evidence type="ECO:0000256" key="7">
    <source>
        <dbReference type="ARBA" id="ARBA00022532"/>
    </source>
</evidence>
<keyword evidence="9 14" id="KW-0479">Metal-binding</keyword>
<evidence type="ECO:0000256" key="2">
    <source>
        <dbReference type="ARBA" id="ARBA00004788"/>
    </source>
</evidence>
<dbReference type="GO" id="GO:0051537">
    <property type="term" value="F:2 iron, 2 sulfur cluster binding"/>
    <property type="evidence" value="ECO:0007669"/>
    <property type="project" value="UniProtKB-KW"/>
</dbReference>
<keyword evidence="8 14" id="KW-0001">2Fe-2S</keyword>
<dbReference type="GO" id="GO:0008177">
    <property type="term" value="F:succinate dehydrogenase (quinone) activity"/>
    <property type="evidence" value="ECO:0007669"/>
    <property type="project" value="UniProtKB-EC"/>
</dbReference>
<comment type="function">
    <text evidence="14">Iron-sulfur protein (IP) subunit of succinate dehydrogenase (SDH) that is involved in complex II of the mitochondrial electron transport chain and is responsible for transferring electrons from succinate to ubiquinone (coenzyme Q).</text>
</comment>
<dbReference type="Pfam" id="PF13183">
    <property type="entry name" value="Fer4_8"/>
    <property type="match status" value="1"/>
</dbReference>
<sequence>MKVTFSVKRFNPEEGSRAPHFQSYTLDMDESSTVLDGLIRIREEMDGSLTLRCSCRSAICGSCGMRINGQAGLACNTKVIDVMRDGAPIMVEPMGNMAVVKDLVTDMAIHWDKVLAIQPWLQHDGPVPEAEHIAPNEDMVHLAGVMSCIMCGACVSDCTSLEVDKNFVGPAALAKSYRFVADPRDDADTARLGSLNEYGGIWDCTRCMQCIEVCPKGVAPMERIMSLRDKAIEAGYTNTYGARHAEAFAKSVEHSGWLDETSLVVNTFGKTNFKEMIKLIPVAARSFKVGKVPPLIHKKRPGAENVQRIFRKSRKPREG</sequence>
<dbReference type="GO" id="GO:0009055">
    <property type="term" value="F:electron transfer activity"/>
    <property type="evidence" value="ECO:0007669"/>
    <property type="project" value="InterPro"/>
</dbReference>
<feature type="domain" description="4Fe-4S ferredoxin-type" evidence="16">
    <location>
        <begin position="204"/>
        <end position="224"/>
    </location>
</feature>
<comment type="catalytic activity">
    <reaction evidence="14">
        <text>a quinone + succinate = fumarate + a quinol</text>
        <dbReference type="Rhea" id="RHEA:40523"/>
        <dbReference type="ChEBI" id="CHEBI:24646"/>
        <dbReference type="ChEBI" id="CHEBI:29806"/>
        <dbReference type="ChEBI" id="CHEBI:30031"/>
        <dbReference type="ChEBI" id="CHEBI:132124"/>
    </reaction>
</comment>
<comment type="subcellular location">
    <subcellularLocation>
        <location evidence="1 14">Mitochondrion inner membrane</location>
        <topology evidence="1 14">Peripheral membrane protein</topology>
        <orientation evidence="1 14">Matrix side</orientation>
    </subcellularLocation>
</comment>
<dbReference type="InterPro" id="IPR004489">
    <property type="entry name" value="Succ_DH/fum_Rdtase_Fe-S"/>
</dbReference>
<evidence type="ECO:0000256" key="4">
    <source>
        <dbReference type="ARBA" id="ARBA00012792"/>
    </source>
</evidence>
<dbReference type="InterPro" id="IPR017900">
    <property type="entry name" value="4Fe4S_Fe_S_CS"/>
</dbReference>
<evidence type="ECO:0000313" key="17">
    <source>
        <dbReference type="EMBL" id="CAI8053894.1"/>
    </source>
</evidence>
<comment type="cofactor">
    <cofactor evidence="14">
        <name>[3Fe-4S] cluster</name>
        <dbReference type="ChEBI" id="CHEBI:21137"/>
    </cofactor>
    <text evidence="14">Binds 1 [3Fe-4S] cluster.</text>
</comment>
<keyword evidence="11 14" id="KW-0408">Iron</keyword>
<dbReference type="SUPFAM" id="SSF46548">
    <property type="entry name" value="alpha-helical ferredoxin"/>
    <property type="match status" value="1"/>
</dbReference>